<dbReference type="PANTHER" id="PTHR13561:SF20">
    <property type="entry name" value="DNA TOPOISOMERASE 2-BINDING PROTEIN 1"/>
    <property type="match status" value="1"/>
</dbReference>
<comment type="caution">
    <text evidence="5">The sequence shown here is derived from an EMBL/GenBank/DDBJ whole genome shotgun (WGS) entry which is preliminary data.</text>
</comment>
<dbReference type="Pfam" id="PF00533">
    <property type="entry name" value="BRCT"/>
    <property type="match status" value="1"/>
</dbReference>
<proteinExistence type="predicted"/>
<keyword evidence="5" id="KW-0413">Isomerase</keyword>
<dbReference type="GO" id="GO:0007095">
    <property type="term" value="P:mitotic G2 DNA damage checkpoint signaling"/>
    <property type="evidence" value="ECO:0007669"/>
    <property type="project" value="TreeGrafter"/>
</dbReference>
<organism evidence="5 6">
    <name type="scientific">Hondaea fermentalgiana</name>
    <dbReference type="NCBI Taxonomy" id="2315210"/>
    <lineage>
        <taxon>Eukaryota</taxon>
        <taxon>Sar</taxon>
        <taxon>Stramenopiles</taxon>
        <taxon>Bigyra</taxon>
        <taxon>Labyrinthulomycetes</taxon>
        <taxon>Thraustochytrida</taxon>
        <taxon>Thraustochytriidae</taxon>
        <taxon>Hondaea</taxon>
    </lineage>
</organism>
<dbReference type="InterPro" id="IPR059215">
    <property type="entry name" value="BRCT2_TopBP1-like"/>
</dbReference>
<dbReference type="Pfam" id="PF16589">
    <property type="entry name" value="BRCT_2"/>
    <property type="match status" value="1"/>
</dbReference>
<dbReference type="PROSITE" id="PS50172">
    <property type="entry name" value="BRCT"/>
    <property type="match status" value="4"/>
</dbReference>
<dbReference type="GO" id="GO:0016853">
    <property type="term" value="F:isomerase activity"/>
    <property type="evidence" value="ECO:0007669"/>
    <property type="project" value="UniProtKB-KW"/>
</dbReference>
<feature type="region of interest" description="Disordered" evidence="3">
    <location>
        <begin position="440"/>
        <end position="464"/>
    </location>
</feature>
<accession>A0A2R5GA28</accession>
<feature type="domain" description="BRCT" evidence="4">
    <location>
        <begin position="277"/>
        <end position="368"/>
    </location>
</feature>
<dbReference type="Pfam" id="PF12738">
    <property type="entry name" value="PTCB-BRCT"/>
    <property type="match status" value="1"/>
</dbReference>
<dbReference type="SMART" id="SM00292">
    <property type="entry name" value="BRCT"/>
    <property type="match status" value="4"/>
</dbReference>
<keyword evidence="6" id="KW-1185">Reference proteome</keyword>
<evidence type="ECO:0000313" key="6">
    <source>
        <dbReference type="Proteomes" id="UP000241890"/>
    </source>
</evidence>
<evidence type="ECO:0000259" key="4">
    <source>
        <dbReference type="PROSITE" id="PS50172"/>
    </source>
</evidence>
<dbReference type="AlphaFoldDB" id="A0A2R5GA28"/>
<keyword evidence="1" id="KW-0677">Repeat</keyword>
<feature type="domain" description="BRCT" evidence="4">
    <location>
        <begin position="378"/>
        <end position="434"/>
    </location>
</feature>
<dbReference type="GO" id="GO:0033314">
    <property type="term" value="P:mitotic DNA replication checkpoint signaling"/>
    <property type="evidence" value="ECO:0007669"/>
    <property type="project" value="TreeGrafter"/>
</dbReference>
<evidence type="ECO:0000256" key="3">
    <source>
        <dbReference type="SAM" id="MobiDB-lite"/>
    </source>
</evidence>
<dbReference type="PANTHER" id="PTHR13561">
    <property type="entry name" value="DNA REPLICATION REGULATOR DPB11-RELATED"/>
    <property type="match status" value="1"/>
</dbReference>
<evidence type="ECO:0000313" key="5">
    <source>
        <dbReference type="EMBL" id="GBG25393.1"/>
    </source>
</evidence>
<dbReference type="GO" id="GO:0006270">
    <property type="term" value="P:DNA replication initiation"/>
    <property type="evidence" value="ECO:0007669"/>
    <property type="project" value="TreeGrafter"/>
</dbReference>
<name>A0A2R5GA28_9STRA</name>
<gene>
    <name evidence="5" type="ORF">FCC1311_016112</name>
</gene>
<reference evidence="5 6" key="1">
    <citation type="submission" date="2017-12" db="EMBL/GenBank/DDBJ databases">
        <title>Sequencing, de novo assembly and annotation of complete genome of a new Thraustochytrid species, strain FCC1311.</title>
        <authorList>
            <person name="Sedici K."/>
            <person name="Godart F."/>
            <person name="Aiese Cigliano R."/>
            <person name="Sanseverino W."/>
            <person name="Barakat M."/>
            <person name="Ortet P."/>
            <person name="Marechal E."/>
            <person name="Cagnac O."/>
            <person name="Amato A."/>
        </authorList>
    </citation>
    <scope>NUCLEOTIDE SEQUENCE [LARGE SCALE GENOMIC DNA]</scope>
</reference>
<dbReference type="SUPFAM" id="SSF52113">
    <property type="entry name" value="BRCT domain"/>
    <property type="match status" value="4"/>
</dbReference>
<keyword evidence="2" id="KW-0175">Coiled coil</keyword>
<protein>
    <submittedName>
        <fullName evidence="5">DNA topoisomerase 2-binding protein 1</fullName>
    </submittedName>
</protein>
<dbReference type="OrthoDB" id="251770at2759"/>
<dbReference type="InterPro" id="IPR001357">
    <property type="entry name" value="BRCT_dom"/>
</dbReference>
<feature type="domain" description="BRCT" evidence="4">
    <location>
        <begin position="124"/>
        <end position="216"/>
    </location>
</feature>
<evidence type="ECO:0000256" key="2">
    <source>
        <dbReference type="SAM" id="Coils"/>
    </source>
</evidence>
<dbReference type="Gene3D" id="3.40.50.10190">
    <property type="entry name" value="BRCT domain"/>
    <property type="match status" value="4"/>
</dbReference>
<dbReference type="InParanoid" id="A0A2R5GA28"/>
<evidence type="ECO:0000256" key="1">
    <source>
        <dbReference type="ARBA" id="ARBA00022737"/>
    </source>
</evidence>
<feature type="domain" description="BRCT" evidence="4">
    <location>
        <begin position="38"/>
        <end position="126"/>
    </location>
</feature>
<feature type="compositionally biased region" description="Polar residues" evidence="3">
    <location>
        <begin position="450"/>
        <end position="464"/>
    </location>
</feature>
<sequence>METAQPPSTAMSNGLRSERKYVQAKRRGAASTTKPAKKRSGVFTGIVLSATHLDATQRTRLEEVVRLMGGELSGTFDRSMHALIAGGVGSEKYFAAKRWGVPVVDAAWVEACFRAEDLVDVDNYETPIFHKLRFSVTGWNEKISVKNEIIDLISTNGGNYAASMRPEATTHLVAESFVGPKCEATLTYGNIDVVSDTWVRDCVAADAYLPVEDKYRVKSEVIEDRRAQQRKKMQALRNKRDREIAEEREQKEARQAALEALMASEREALDRSERADTQLTLLSHFSVFLHGFDPKRWRTVQAIISRTGATVLWEWNPTATHVVVGDRPNADYLDMLRRLQPDLEEITTTDIMASLQDGVVPPRKRRRLLICVSRYVGTERLRVETLAKELGARFTDRLTRQNPAVTLLISLDLTGPKCTKAREWGIPVYSLEWLEGEAKTKKAEDEAASNKATNDKATASANNQ</sequence>
<dbReference type="EMBL" id="BEYU01000012">
    <property type="protein sequence ID" value="GBG25393.1"/>
    <property type="molecule type" value="Genomic_DNA"/>
</dbReference>
<dbReference type="Proteomes" id="UP000241890">
    <property type="component" value="Unassembled WGS sequence"/>
</dbReference>
<dbReference type="CDD" id="cd17731">
    <property type="entry name" value="BRCT_TopBP1_rpt2_like"/>
    <property type="match status" value="2"/>
</dbReference>
<feature type="coiled-coil region" evidence="2">
    <location>
        <begin position="219"/>
        <end position="268"/>
    </location>
</feature>
<dbReference type="InterPro" id="IPR036420">
    <property type="entry name" value="BRCT_dom_sf"/>
</dbReference>